<dbReference type="SUPFAM" id="SSF51430">
    <property type="entry name" value="NAD(P)-linked oxidoreductase"/>
    <property type="match status" value="1"/>
</dbReference>
<dbReference type="FunFam" id="3.20.20.100:FF:000004">
    <property type="entry name" value="Oxidoreductase, aldo/keto reductase"/>
    <property type="match status" value="1"/>
</dbReference>
<dbReference type="KEGG" id="dsc:ABOD76_08920"/>
<dbReference type="InterPro" id="IPR020471">
    <property type="entry name" value="AKR"/>
</dbReference>
<dbReference type="GO" id="GO:0016491">
    <property type="term" value="F:oxidoreductase activity"/>
    <property type="evidence" value="ECO:0007669"/>
    <property type="project" value="UniProtKB-KW"/>
</dbReference>
<reference evidence="3" key="1">
    <citation type="submission" date="2024-06" db="EMBL/GenBank/DDBJ databases">
        <title>Draft Genome Sequence of Deinococcus sonorensis Type Strain KR-87, a Biofilm Producing Representative of the Genus Deinococcus.</title>
        <authorList>
            <person name="Boren L.S."/>
            <person name="Grosso R.A."/>
            <person name="Hugenberg-Cox A.N."/>
            <person name="Hill J.T.E."/>
            <person name="Albert C.M."/>
            <person name="Tuohy J.M."/>
        </authorList>
    </citation>
    <scope>NUCLEOTIDE SEQUENCE</scope>
    <source>
        <strain evidence="3">KR-87</strain>
    </source>
</reference>
<dbReference type="InterPro" id="IPR023210">
    <property type="entry name" value="NADP_OxRdtase_dom"/>
</dbReference>
<dbReference type="PANTHER" id="PTHR43364">
    <property type="entry name" value="NADH-SPECIFIC METHYLGLYOXAL REDUCTASE-RELATED"/>
    <property type="match status" value="1"/>
</dbReference>
<accession>A0AAU7UDQ3</accession>
<dbReference type="AlphaFoldDB" id="A0AAU7UDQ3"/>
<dbReference type="RefSeq" id="WP_350244487.1">
    <property type="nucleotide sequence ID" value="NZ_CP158299.1"/>
</dbReference>
<evidence type="ECO:0000313" key="3">
    <source>
        <dbReference type="EMBL" id="XBV86418.1"/>
    </source>
</evidence>
<dbReference type="GO" id="GO:0005829">
    <property type="term" value="C:cytosol"/>
    <property type="evidence" value="ECO:0007669"/>
    <property type="project" value="UniProtKB-ARBA"/>
</dbReference>
<feature type="domain" description="NADP-dependent oxidoreductase" evidence="2">
    <location>
        <begin position="16"/>
        <end position="308"/>
    </location>
</feature>
<evidence type="ECO:0000256" key="1">
    <source>
        <dbReference type="ARBA" id="ARBA00023002"/>
    </source>
</evidence>
<name>A0AAU7UDQ3_9DEIO</name>
<proteinExistence type="predicted"/>
<dbReference type="PANTHER" id="PTHR43364:SF4">
    <property type="entry name" value="NAD(P)-LINKED OXIDOREDUCTASE SUPERFAMILY PROTEIN"/>
    <property type="match status" value="1"/>
</dbReference>
<keyword evidence="1" id="KW-0560">Oxidoreductase</keyword>
<dbReference type="PRINTS" id="PR00069">
    <property type="entry name" value="ALDKETRDTASE"/>
</dbReference>
<dbReference type="Pfam" id="PF00248">
    <property type="entry name" value="Aldo_ket_red"/>
    <property type="match status" value="1"/>
</dbReference>
<evidence type="ECO:0000259" key="2">
    <source>
        <dbReference type="Pfam" id="PF00248"/>
    </source>
</evidence>
<dbReference type="PROSITE" id="PS51257">
    <property type="entry name" value="PROKAR_LIPOPROTEIN"/>
    <property type="match status" value="1"/>
</dbReference>
<dbReference type="InterPro" id="IPR036812">
    <property type="entry name" value="NAD(P)_OxRdtase_dom_sf"/>
</dbReference>
<dbReference type="InterPro" id="IPR050523">
    <property type="entry name" value="AKR_Detox_Biosynth"/>
</dbReference>
<sequence length="317" mass="34626">METRRLGHSGLQVSVVGLGCNNFGGRLDQEATTRVVRAALDQGVTLFDTADVYGGQGRSEELLGRALGAERTQVVLATKFGHDMGEDGKGASRAYIQKAVHASLRRLGTDYIDLYQLHTPDPHTPIEETLEALNELVQQGLVRAVGCSNLKAEAVQEADRLAVAQQLTRFTSCQDEYSLLVRDVEAELVPTMQTLDLGLLPYFPLASGLLTGKYRPDQPLPEGTRFAGSKGAQDRYMNERNWAVVEQLRQFAEGRGHTLLELAFSWLAAQPTVSSVIAGATRPEQVQQNVQAVAWTLSPEELAEVDRLTRPQAVSAD</sequence>
<gene>
    <name evidence="3" type="ORF">ABOD76_08920</name>
</gene>
<dbReference type="Gene3D" id="3.20.20.100">
    <property type="entry name" value="NADP-dependent oxidoreductase domain"/>
    <property type="match status" value="1"/>
</dbReference>
<dbReference type="EMBL" id="CP158299">
    <property type="protein sequence ID" value="XBV86418.1"/>
    <property type="molecule type" value="Genomic_DNA"/>
</dbReference>
<organism evidence="3">
    <name type="scientific">Deinococcus sonorensis KR-87</name>
    <dbReference type="NCBI Taxonomy" id="694439"/>
    <lineage>
        <taxon>Bacteria</taxon>
        <taxon>Thermotogati</taxon>
        <taxon>Deinococcota</taxon>
        <taxon>Deinococci</taxon>
        <taxon>Deinococcales</taxon>
        <taxon>Deinococcaceae</taxon>
        <taxon>Deinococcus</taxon>
    </lineage>
</organism>
<protein>
    <submittedName>
        <fullName evidence="3">Aldo/keto reductase</fullName>
    </submittedName>
</protein>